<dbReference type="InterPro" id="IPR002508">
    <property type="entry name" value="MurNAc-LAA_cat"/>
</dbReference>
<reference evidence="4" key="1">
    <citation type="submission" date="2023-02" db="EMBL/GenBank/DDBJ databases">
        <title>Gut commensal Christensenella minuta modulates host metabolism via a new class of secondary bile acids.</title>
        <authorList>
            <person name="Liu C."/>
        </authorList>
    </citation>
    <scope>NUCLEOTIDE SEQUENCE</scope>
    <source>
        <strain evidence="4">CA70</strain>
    </source>
</reference>
<dbReference type="GO" id="GO:0009253">
    <property type="term" value="P:peptidoglycan catabolic process"/>
    <property type="evidence" value="ECO:0007669"/>
    <property type="project" value="InterPro"/>
</dbReference>
<accession>A0AAU8AA46</accession>
<feature type="domain" description="MurNAc-LAA" evidence="3">
    <location>
        <begin position="115"/>
        <end position="226"/>
    </location>
</feature>
<dbReference type="GO" id="GO:0008745">
    <property type="term" value="F:N-acetylmuramoyl-L-alanine amidase activity"/>
    <property type="evidence" value="ECO:0007669"/>
    <property type="project" value="UniProtKB-EC"/>
</dbReference>
<feature type="chain" id="PRO_5043425854" evidence="2">
    <location>
        <begin position="28"/>
        <end position="235"/>
    </location>
</feature>
<dbReference type="PANTHER" id="PTHR30404">
    <property type="entry name" value="N-ACETYLMURAMOYL-L-ALANINE AMIDASE"/>
    <property type="match status" value="1"/>
</dbReference>
<keyword evidence="1 4" id="KW-0378">Hydrolase</keyword>
<dbReference type="SUPFAM" id="SSF53187">
    <property type="entry name" value="Zn-dependent exopeptidases"/>
    <property type="match status" value="1"/>
</dbReference>
<evidence type="ECO:0000313" key="4">
    <source>
        <dbReference type="EMBL" id="XCC63098.1"/>
    </source>
</evidence>
<dbReference type="RefSeq" id="WP_353423871.1">
    <property type="nucleotide sequence ID" value="NZ_CP117826.1"/>
</dbReference>
<dbReference type="CDD" id="cd02696">
    <property type="entry name" value="MurNAc-LAA"/>
    <property type="match status" value="1"/>
</dbReference>
<dbReference type="PROSITE" id="PS51257">
    <property type="entry name" value="PROKAR_LIPOPROTEIN"/>
    <property type="match status" value="1"/>
</dbReference>
<sequence length="235" mass="25994">MMRLKRSLLILLAGVMLLILSACGAEADPKYSSVSLEGMKIIVDPGHGDTDVGTIGVSTGRYEKEVNLEIGLKLQAMLEKEGVTVVMTRESDGPIAAAAEMDIAKRKEADMQKREQIIREAQADMYIGVHQNSFENEDACGPQIFYYTDSSQGKKLAECIQAVMNEELEVQEPRKVNFGRYRLLAPGSQPSVTVECGFFTNPEEEQRLQQDGYQDKVAAAIVDGIKYYQMENGTV</sequence>
<organism evidence="4">
    <name type="scientific">Christensenella massiliensis</name>
    <dbReference type="NCBI Taxonomy" id="1805714"/>
    <lineage>
        <taxon>Bacteria</taxon>
        <taxon>Bacillati</taxon>
        <taxon>Bacillota</taxon>
        <taxon>Clostridia</taxon>
        <taxon>Christensenellales</taxon>
        <taxon>Christensenellaceae</taxon>
        <taxon>Christensenella</taxon>
    </lineage>
</organism>
<name>A0AAU8AA46_9FIRM</name>
<feature type="signal peptide" evidence="2">
    <location>
        <begin position="1"/>
        <end position="27"/>
    </location>
</feature>
<dbReference type="InterPro" id="IPR050695">
    <property type="entry name" value="N-acetylmuramoyl_amidase_3"/>
</dbReference>
<proteinExistence type="predicted"/>
<evidence type="ECO:0000256" key="2">
    <source>
        <dbReference type="SAM" id="SignalP"/>
    </source>
</evidence>
<dbReference type="AlphaFoldDB" id="A0AAU8AA46"/>
<evidence type="ECO:0000256" key="1">
    <source>
        <dbReference type="ARBA" id="ARBA00022801"/>
    </source>
</evidence>
<evidence type="ECO:0000259" key="3">
    <source>
        <dbReference type="SMART" id="SM00646"/>
    </source>
</evidence>
<dbReference type="GO" id="GO:0030288">
    <property type="term" value="C:outer membrane-bounded periplasmic space"/>
    <property type="evidence" value="ECO:0007669"/>
    <property type="project" value="TreeGrafter"/>
</dbReference>
<dbReference type="EC" id="3.5.1.28" evidence="4"/>
<gene>
    <name evidence="4" type="ORF">PUP29_04070</name>
</gene>
<dbReference type="Gene3D" id="3.40.630.40">
    <property type="entry name" value="Zn-dependent exopeptidases"/>
    <property type="match status" value="1"/>
</dbReference>
<dbReference type="Pfam" id="PF01520">
    <property type="entry name" value="Amidase_3"/>
    <property type="match status" value="1"/>
</dbReference>
<dbReference type="SMART" id="SM00646">
    <property type="entry name" value="Ami_3"/>
    <property type="match status" value="1"/>
</dbReference>
<protein>
    <submittedName>
        <fullName evidence="4">N-acetylmuramoyl-L-alanine amidase</fullName>
        <ecNumber evidence="4">3.5.1.28</ecNumber>
    </submittedName>
</protein>
<dbReference type="PANTHER" id="PTHR30404:SF0">
    <property type="entry name" value="N-ACETYLMURAMOYL-L-ALANINE AMIDASE AMIC"/>
    <property type="match status" value="1"/>
</dbReference>
<dbReference type="EMBL" id="CP117826">
    <property type="protein sequence ID" value="XCC63098.1"/>
    <property type="molecule type" value="Genomic_DNA"/>
</dbReference>
<keyword evidence="2" id="KW-0732">Signal</keyword>